<comment type="caution">
    <text evidence="9">The sequence shown here is derived from an EMBL/GenBank/DDBJ whole genome shotgun (WGS) entry which is preliminary data.</text>
</comment>
<dbReference type="PANTHER" id="PTHR34701:SF1">
    <property type="entry name" value="TRANSCRIPTIONAL REGULATOR MRAZ"/>
    <property type="match status" value="1"/>
</dbReference>
<dbReference type="EMBL" id="JACIJE010000002">
    <property type="protein sequence ID" value="MBB5689008.1"/>
    <property type="molecule type" value="Genomic_DNA"/>
</dbReference>
<reference evidence="9 10" key="1">
    <citation type="submission" date="2020-08" db="EMBL/GenBank/DDBJ databases">
        <title>Genomic Encyclopedia of Type Strains, Phase IV (KMG-IV): sequencing the most valuable type-strain genomes for metagenomic binning, comparative biology and taxonomic classification.</title>
        <authorList>
            <person name="Goeker M."/>
        </authorList>
    </citation>
    <scope>NUCLEOTIDE SEQUENCE [LARGE SCALE GENOMIC DNA]</scope>
    <source>
        <strain evidence="9 10">DSM 25895</strain>
    </source>
</reference>
<dbReference type="CDD" id="cd16320">
    <property type="entry name" value="MraZ_N"/>
    <property type="match status" value="1"/>
</dbReference>
<dbReference type="InterPro" id="IPR020603">
    <property type="entry name" value="MraZ_dom"/>
</dbReference>
<feature type="domain" description="SpoVT-AbrB" evidence="8">
    <location>
        <begin position="83"/>
        <end position="126"/>
    </location>
</feature>
<dbReference type="AlphaFoldDB" id="A0A840XKD7"/>
<keyword evidence="2 7" id="KW-0963">Cytoplasm</keyword>
<comment type="subunit">
    <text evidence="7">Forms oligomers.</text>
</comment>
<dbReference type="PROSITE" id="PS51740">
    <property type="entry name" value="SPOVT_ABRB"/>
    <property type="match status" value="2"/>
</dbReference>
<accession>A0A840XKD7</accession>
<dbReference type="GO" id="GO:2000143">
    <property type="term" value="P:negative regulation of DNA-templated transcription initiation"/>
    <property type="evidence" value="ECO:0007669"/>
    <property type="project" value="TreeGrafter"/>
</dbReference>
<dbReference type="SUPFAM" id="SSF89447">
    <property type="entry name" value="AbrB/MazE/MraZ-like"/>
    <property type="match status" value="1"/>
</dbReference>
<evidence type="ECO:0000313" key="10">
    <source>
        <dbReference type="Proteomes" id="UP000562254"/>
    </source>
</evidence>
<dbReference type="InterPro" id="IPR035644">
    <property type="entry name" value="MraZ_C"/>
</dbReference>
<feature type="domain" description="SpoVT-AbrB" evidence="8">
    <location>
        <begin position="7"/>
        <end position="54"/>
    </location>
</feature>
<dbReference type="GO" id="GO:0000976">
    <property type="term" value="F:transcription cis-regulatory region binding"/>
    <property type="evidence" value="ECO:0007669"/>
    <property type="project" value="TreeGrafter"/>
</dbReference>
<evidence type="ECO:0000256" key="7">
    <source>
        <dbReference type="HAMAP-Rule" id="MF_01008"/>
    </source>
</evidence>
<dbReference type="InterPro" id="IPR003444">
    <property type="entry name" value="MraZ"/>
</dbReference>
<dbReference type="InterPro" id="IPR037914">
    <property type="entry name" value="SpoVT-AbrB_sf"/>
</dbReference>
<dbReference type="HAMAP" id="MF_01008">
    <property type="entry name" value="MraZ"/>
    <property type="match status" value="1"/>
</dbReference>
<dbReference type="Gene3D" id="3.40.1550.20">
    <property type="entry name" value="Transcriptional regulator MraZ domain"/>
    <property type="match status" value="1"/>
</dbReference>
<keyword evidence="5 7" id="KW-0238">DNA-binding</keyword>
<dbReference type="InterPro" id="IPR007159">
    <property type="entry name" value="SpoVT-AbrB_dom"/>
</dbReference>
<evidence type="ECO:0000256" key="1">
    <source>
        <dbReference type="ARBA" id="ARBA00013860"/>
    </source>
</evidence>
<sequence>MTRFLGTHKGKLDKKGRISVPAGFRSVLAELGEQDLVLVPSFRLPCIECWPARVFDEQTAGHDALDLFSEAADDLAAALFGQAAQLRPDAEGRITLEEQHVEAAGLTEALLFIGARRRFQIWDAERGAAHLREARIRARDFRLTLPPAARTEPQP</sequence>
<evidence type="ECO:0000259" key="8">
    <source>
        <dbReference type="PROSITE" id="PS51740"/>
    </source>
</evidence>
<evidence type="ECO:0000256" key="3">
    <source>
        <dbReference type="ARBA" id="ARBA00022737"/>
    </source>
</evidence>
<dbReference type="GO" id="GO:0003700">
    <property type="term" value="F:DNA-binding transcription factor activity"/>
    <property type="evidence" value="ECO:0007669"/>
    <property type="project" value="UniProtKB-UniRule"/>
</dbReference>
<dbReference type="InterPro" id="IPR035642">
    <property type="entry name" value="MraZ_N"/>
</dbReference>
<dbReference type="GO" id="GO:0009295">
    <property type="term" value="C:nucleoid"/>
    <property type="evidence" value="ECO:0007669"/>
    <property type="project" value="UniProtKB-SubCell"/>
</dbReference>
<dbReference type="InterPro" id="IPR038619">
    <property type="entry name" value="MraZ_sf"/>
</dbReference>
<name>A0A840XKD7_9PROT</name>
<dbReference type="RefSeq" id="WP_184482145.1">
    <property type="nucleotide sequence ID" value="NZ_JAAEDJ010000001.1"/>
</dbReference>
<dbReference type="PANTHER" id="PTHR34701">
    <property type="entry name" value="TRANSCRIPTIONAL REGULATOR MRAZ"/>
    <property type="match status" value="1"/>
</dbReference>
<dbReference type="GO" id="GO:0005737">
    <property type="term" value="C:cytoplasm"/>
    <property type="evidence" value="ECO:0007669"/>
    <property type="project" value="UniProtKB-UniRule"/>
</dbReference>
<comment type="subcellular location">
    <subcellularLocation>
        <location evidence="7">Cytoplasm</location>
        <location evidence="7">Nucleoid</location>
    </subcellularLocation>
</comment>
<gene>
    <name evidence="7" type="primary">mraZ</name>
    <name evidence="9" type="ORF">FHS88_001124</name>
</gene>
<proteinExistence type="inferred from homology"/>
<dbReference type="Proteomes" id="UP000562254">
    <property type="component" value="Unassembled WGS sequence"/>
</dbReference>
<keyword evidence="10" id="KW-1185">Reference proteome</keyword>
<evidence type="ECO:0000256" key="5">
    <source>
        <dbReference type="ARBA" id="ARBA00023125"/>
    </source>
</evidence>
<keyword evidence="6 7" id="KW-0804">Transcription</keyword>
<organism evidence="9 10">
    <name type="scientific">Neoroseomonas alkaliterrae</name>
    <dbReference type="NCBI Taxonomy" id="1452450"/>
    <lineage>
        <taxon>Bacteria</taxon>
        <taxon>Pseudomonadati</taxon>
        <taxon>Pseudomonadota</taxon>
        <taxon>Alphaproteobacteria</taxon>
        <taxon>Acetobacterales</taxon>
        <taxon>Acetobacteraceae</taxon>
        <taxon>Neoroseomonas</taxon>
    </lineage>
</organism>
<evidence type="ECO:0000313" key="9">
    <source>
        <dbReference type="EMBL" id="MBB5689008.1"/>
    </source>
</evidence>
<evidence type="ECO:0000256" key="6">
    <source>
        <dbReference type="ARBA" id="ARBA00023163"/>
    </source>
</evidence>
<protein>
    <recommendedName>
        <fullName evidence="1 7">Transcriptional regulator MraZ</fullName>
    </recommendedName>
</protein>
<evidence type="ECO:0000256" key="4">
    <source>
        <dbReference type="ARBA" id="ARBA00023015"/>
    </source>
</evidence>
<keyword evidence="4 7" id="KW-0805">Transcription regulation</keyword>
<evidence type="ECO:0000256" key="2">
    <source>
        <dbReference type="ARBA" id="ARBA00022490"/>
    </source>
</evidence>
<comment type="similarity">
    <text evidence="7">Belongs to the MraZ family.</text>
</comment>
<dbReference type="CDD" id="cd16321">
    <property type="entry name" value="MraZ_C"/>
    <property type="match status" value="1"/>
</dbReference>
<keyword evidence="3" id="KW-0677">Repeat</keyword>
<dbReference type="Pfam" id="PF02381">
    <property type="entry name" value="MraZ"/>
    <property type="match status" value="2"/>
</dbReference>